<accession>A0A9P5UBR5</accession>
<feature type="transmembrane region" description="Helical" evidence="1">
    <location>
        <begin position="146"/>
        <end position="165"/>
    </location>
</feature>
<feature type="transmembrane region" description="Helical" evidence="1">
    <location>
        <begin position="107"/>
        <end position="126"/>
    </location>
</feature>
<keyword evidence="1" id="KW-1133">Transmembrane helix</keyword>
<keyword evidence="1" id="KW-0472">Membrane</keyword>
<protein>
    <submittedName>
        <fullName evidence="2">Uncharacterized protein</fullName>
    </submittedName>
</protein>
<name>A0A9P5UBR5_9AGAR</name>
<gene>
    <name evidence="2" type="ORF">BDP27DRAFT_1318752</name>
</gene>
<dbReference type="OrthoDB" id="2884172at2759"/>
<dbReference type="EMBL" id="JADNRY010000018">
    <property type="protein sequence ID" value="KAF9073351.1"/>
    <property type="molecule type" value="Genomic_DNA"/>
</dbReference>
<dbReference type="Proteomes" id="UP000772434">
    <property type="component" value="Unassembled WGS sequence"/>
</dbReference>
<feature type="transmembrane region" description="Helical" evidence="1">
    <location>
        <begin position="225"/>
        <end position="249"/>
    </location>
</feature>
<feature type="transmembrane region" description="Helical" evidence="1">
    <location>
        <begin position="23"/>
        <end position="45"/>
    </location>
</feature>
<evidence type="ECO:0000256" key="1">
    <source>
        <dbReference type="SAM" id="Phobius"/>
    </source>
</evidence>
<feature type="transmembrane region" description="Helical" evidence="1">
    <location>
        <begin position="185"/>
        <end position="205"/>
    </location>
</feature>
<comment type="caution">
    <text evidence="2">The sequence shown here is derived from an EMBL/GenBank/DDBJ whole genome shotgun (WGS) entry which is preliminary data.</text>
</comment>
<evidence type="ECO:0000313" key="3">
    <source>
        <dbReference type="Proteomes" id="UP000772434"/>
    </source>
</evidence>
<sequence>MTPEEAQVINGIGVINYKNVSNMVLVCMLHGMYCLVFLTSIYIYLNKRSKREATINLLCAIMATLVLITMYFIGFMTEIFVLVKYGIILSLPGGVIAQTESANSQSILLVWDVISIWLAYVIYLVADGMIVWRAWAVWMDNRGVKLTLAFLMFADIGVDLAAGVTDTRTRILGGQETQTLDWVNVALSFTINVVATSLIGFQAWIYHESVKKTVSIRKKTRLEEILLLLLESGAIFGIVQLLDIIFSILDSKDTVLPTVDLASQLIGNLYPYAAAFNPVAIYVVVQTQNTYEHSFYLEESHTDTTTIH</sequence>
<keyword evidence="3" id="KW-1185">Reference proteome</keyword>
<dbReference type="AlphaFoldDB" id="A0A9P5UBR5"/>
<organism evidence="2 3">
    <name type="scientific">Rhodocollybia butyracea</name>
    <dbReference type="NCBI Taxonomy" id="206335"/>
    <lineage>
        <taxon>Eukaryota</taxon>
        <taxon>Fungi</taxon>
        <taxon>Dikarya</taxon>
        <taxon>Basidiomycota</taxon>
        <taxon>Agaricomycotina</taxon>
        <taxon>Agaricomycetes</taxon>
        <taxon>Agaricomycetidae</taxon>
        <taxon>Agaricales</taxon>
        <taxon>Marasmiineae</taxon>
        <taxon>Omphalotaceae</taxon>
        <taxon>Rhodocollybia</taxon>
    </lineage>
</organism>
<keyword evidence="1" id="KW-0812">Transmembrane</keyword>
<reference evidence="2" key="1">
    <citation type="submission" date="2020-11" db="EMBL/GenBank/DDBJ databases">
        <authorList>
            <consortium name="DOE Joint Genome Institute"/>
            <person name="Ahrendt S."/>
            <person name="Riley R."/>
            <person name="Andreopoulos W."/>
            <person name="Labutti K."/>
            <person name="Pangilinan J."/>
            <person name="Ruiz-Duenas F.J."/>
            <person name="Barrasa J.M."/>
            <person name="Sanchez-Garcia M."/>
            <person name="Camarero S."/>
            <person name="Miyauchi S."/>
            <person name="Serrano A."/>
            <person name="Linde D."/>
            <person name="Babiker R."/>
            <person name="Drula E."/>
            <person name="Ayuso-Fernandez I."/>
            <person name="Pacheco R."/>
            <person name="Padilla G."/>
            <person name="Ferreira P."/>
            <person name="Barriuso J."/>
            <person name="Kellner H."/>
            <person name="Castanera R."/>
            <person name="Alfaro M."/>
            <person name="Ramirez L."/>
            <person name="Pisabarro A.G."/>
            <person name="Kuo A."/>
            <person name="Tritt A."/>
            <person name="Lipzen A."/>
            <person name="He G."/>
            <person name="Yan M."/>
            <person name="Ng V."/>
            <person name="Cullen D."/>
            <person name="Martin F."/>
            <person name="Rosso M.-N."/>
            <person name="Henrissat B."/>
            <person name="Hibbett D."/>
            <person name="Martinez A.T."/>
            <person name="Grigoriev I.V."/>
        </authorList>
    </citation>
    <scope>NUCLEOTIDE SEQUENCE</scope>
    <source>
        <strain evidence="2">AH 40177</strain>
    </source>
</reference>
<feature type="transmembrane region" description="Helical" evidence="1">
    <location>
        <begin position="57"/>
        <end position="87"/>
    </location>
</feature>
<feature type="transmembrane region" description="Helical" evidence="1">
    <location>
        <begin position="269"/>
        <end position="285"/>
    </location>
</feature>
<proteinExistence type="predicted"/>
<evidence type="ECO:0000313" key="2">
    <source>
        <dbReference type="EMBL" id="KAF9073351.1"/>
    </source>
</evidence>